<dbReference type="AlphaFoldDB" id="A0A432XQQ7"/>
<accession>A0A432XQQ7</accession>
<protein>
    <submittedName>
        <fullName evidence="4">IS3 family transposase</fullName>
    </submittedName>
</protein>
<dbReference type="PANTHER" id="PTHR46889:SF4">
    <property type="entry name" value="TRANSPOSASE INSO FOR INSERTION SEQUENCE ELEMENT IS911B-RELATED"/>
    <property type="match status" value="1"/>
</dbReference>
<evidence type="ECO:0000259" key="3">
    <source>
        <dbReference type="PROSITE" id="PS50994"/>
    </source>
</evidence>
<evidence type="ECO:0000256" key="1">
    <source>
        <dbReference type="ARBA" id="ARBA00009964"/>
    </source>
</evidence>
<dbReference type="GO" id="GO:0004803">
    <property type="term" value="F:transposase activity"/>
    <property type="evidence" value="ECO:0007669"/>
    <property type="project" value="InterPro"/>
</dbReference>
<sequence>MSGKRYPEEFKTQAVEQVTKQGHSLTSVAERLGVSYKSLSDWVKRYDKPASQRKQDDDQAAELRRLRAELKRVTQERDIFKGSRRVLCREVKEKYAFIRERLPRYPIKTMCHVLNIERSGFYAWLKQPLSAKAKDDNRLLGKIKQFWLESGCTYGYRNITIDLKSDGETCGKNRVHRLMREASIRAVRGYKRHPGFKGGKTSTAAPNTLNREFTVDKPDCFWVTDFTYIRTYEGWLYLTVVIDLFSRRVVGWTMKSSPKADLVIDALLMAVWRRRPKEKVLVHSDQGIQYTSSDWRSFLNEHNLEASMSRKGNCHDNAVAESFFSLLKKDRVRRKIYSTRAEARAEIFDYIEGFYNPRRNHGTNGGLSPVRYEKQYYQQLEDV</sequence>
<dbReference type="InterPro" id="IPR009057">
    <property type="entry name" value="Homeodomain-like_sf"/>
</dbReference>
<dbReference type="GO" id="GO:0006313">
    <property type="term" value="P:DNA transposition"/>
    <property type="evidence" value="ECO:0007669"/>
    <property type="project" value="InterPro"/>
</dbReference>
<keyword evidence="2" id="KW-0175">Coiled coil</keyword>
<dbReference type="InterPro" id="IPR050900">
    <property type="entry name" value="Transposase_IS3/IS150/IS904"/>
</dbReference>
<organism evidence="4 5">
    <name type="scientific">Pseudidiomarina aquimaris</name>
    <dbReference type="NCBI Taxonomy" id="641841"/>
    <lineage>
        <taxon>Bacteria</taxon>
        <taxon>Pseudomonadati</taxon>
        <taxon>Pseudomonadota</taxon>
        <taxon>Gammaproteobacteria</taxon>
        <taxon>Alteromonadales</taxon>
        <taxon>Idiomarinaceae</taxon>
        <taxon>Pseudidiomarina</taxon>
    </lineage>
</organism>
<dbReference type="InterPro" id="IPR048020">
    <property type="entry name" value="Transpos_IS3"/>
</dbReference>
<dbReference type="InterPro" id="IPR012337">
    <property type="entry name" value="RNaseH-like_sf"/>
</dbReference>
<dbReference type="GO" id="GO:0003677">
    <property type="term" value="F:DNA binding"/>
    <property type="evidence" value="ECO:0007669"/>
    <property type="project" value="InterPro"/>
</dbReference>
<dbReference type="RefSeq" id="WP_126832945.1">
    <property type="nucleotide sequence ID" value="NZ_JBLXIO010000031.1"/>
</dbReference>
<dbReference type="EMBL" id="PIPT01000001">
    <property type="protein sequence ID" value="RUO51047.1"/>
    <property type="molecule type" value="Genomic_DNA"/>
</dbReference>
<dbReference type="NCBIfam" id="NF033516">
    <property type="entry name" value="transpos_IS3"/>
    <property type="match status" value="1"/>
</dbReference>
<evidence type="ECO:0000313" key="4">
    <source>
        <dbReference type="EMBL" id="RUO51047.1"/>
    </source>
</evidence>
<dbReference type="InterPro" id="IPR001584">
    <property type="entry name" value="Integrase_cat-core"/>
</dbReference>
<feature type="coiled-coil region" evidence="2">
    <location>
        <begin position="56"/>
        <end position="83"/>
    </location>
</feature>
<dbReference type="Pfam" id="PF13276">
    <property type="entry name" value="HTH_21"/>
    <property type="match status" value="1"/>
</dbReference>
<dbReference type="InterPro" id="IPR002514">
    <property type="entry name" value="Transposase_8"/>
</dbReference>
<dbReference type="PANTHER" id="PTHR46889">
    <property type="entry name" value="TRANSPOSASE INSF FOR INSERTION SEQUENCE IS3B-RELATED"/>
    <property type="match status" value="1"/>
</dbReference>
<dbReference type="Pfam" id="PF00665">
    <property type="entry name" value="rve"/>
    <property type="match status" value="1"/>
</dbReference>
<dbReference type="OrthoDB" id="9810995at2"/>
<feature type="domain" description="Integrase catalytic" evidence="3">
    <location>
        <begin position="214"/>
        <end position="377"/>
    </location>
</feature>
<dbReference type="SUPFAM" id="SSF46689">
    <property type="entry name" value="Homeodomain-like"/>
    <property type="match status" value="1"/>
</dbReference>
<gene>
    <name evidence="4" type="ORF">CWE21_02890</name>
</gene>
<dbReference type="Proteomes" id="UP000286678">
    <property type="component" value="Unassembled WGS sequence"/>
</dbReference>
<proteinExistence type="inferred from homology"/>
<name>A0A432XQQ7_9GAMM</name>
<evidence type="ECO:0000256" key="2">
    <source>
        <dbReference type="SAM" id="Coils"/>
    </source>
</evidence>
<dbReference type="Gene3D" id="3.30.420.10">
    <property type="entry name" value="Ribonuclease H-like superfamily/Ribonuclease H"/>
    <property type="match status" value="1"/>
</dbReference>
<reference evidence="5" key="1">
    <citation type="journal article" date="2018" name="Front. Microbiol.">
        <title>Genome-Based Analysis Reveals the Taxonomy and Diversity of the Family Idiomarinaceae.</title>
        <authorList>
            <person name="Liu Y."/>
            <person name="Lai Q."/>
            <person name="Shao Z."/>
        </authorList>
    </citation>
    <scope>NUCLEOTIDE SEQUENCE [LARGE SCALE GENOMIC DNA]</scope>
    <source>
        <strain evidence="5">SW15</strain>
    </source>
</reference>
<keyword evidence="5" id="KW-1185">Reference proteome</keyword>
<dbReference type="SUPFAM" id="SSF53098">
    <property type="entry name" value="Ribonuclease H-like"/>
    <property type="match status" value="1"/>
</dbReference>
<comment type="caution">
    <text evidence="4">The sequence shown here is derived from an EMBL/GenBank/DDBJ whole genome shotgun (WGS) entry which is preliminary data.</text>
</comment>
<dbReference type="InterPro" id="IPR025948">
    <property type="entry name" value="HTH-like_dom"/>
</dbReference>
<comment type="similarity">
    <text evidence="1">Belongs to the transposase 8 family.</text>
</comment>
<dbReference type="Gene3D" id="1.10.10.60">
    <property type="entry name" value="Homeodomain-like"/>
    <property type="match status" value="1"/>
</dbReference>
<dbReference type="Pfam" id="PF13333">
    <property type="entry name" value="rve_2"/>
    <property type="match status" value="1"/>
</dbReference>
<dbReference type="InterPro" id="IPR036397">
    <property type="entry name" value="RNaseH_sf"/>
</dbReference>
<evidence type="ECO:0000313" key="5">
    <source>
        <dbReference type="Proteomes" id="UP000286678"/>
    </source>
</evidence>
<dbReference type="GO" id="GO:0015074">
    <property type="term" value="P:DNA integration"/>
    <property type="evidence" value="ECO:0007669"/>
    <property type="project" value="InterPro"/>
</dbReference>
<dbReference type="Pfam" id="PF01527">
    <property type="entry name" value="HTH_Tnp_1"/>
    <property type="match status" value="1"/>
</dbReference>
<dbReference type="PROSITE" id="PS50994">
    <property type="entry name" value="INTEGRASE"/>
    <property type="match status" value="1"/>
</dbReference>